<sequence length="49" mass="5275">MLLLSLSLSLPSDFPAISISSLFCYSVGLAEAVVVVSLWIRIQQHAEVA</sequence>
<keyword evidence="3" id="KW-1185">Reference proteome</keyword>
<protein>
    <submittedName>
        <fullName evidence="2">Uncharacterized protein</fullName>
    </submittedName>
</protein>
<name>A0A834U0T7_9FABA</name>
<comment type="caution">
    <text evidence="2">The sequence shown here is derived from an EMBL/GenBank/DDBJ whole genome shotgun (WGS) entry which is preliminary data.</text>
</comment>
<evidence type="ECO:0000313" key="3">
    <source>
        <dbReference type="Proteomes" id="UP000634136"/>
    </source>
</evidence>
<dbReference type="AlphaFoldDB" id="A0A834U0T7"/>
<dbReference type="Proteomes" id="UP000634136">
    <property type="component" value="Unassembled WGS sequence"/>
</dbReference>
<dbReference type="EMBL" id="JAAIUW010000005">
    <property type="protein sequence ID" value="KAF7829991.1"/>
    <property type="molecule type" value="Genomic_DNA"/>
</dbReference>
<keyword evidence="1" id="KW-0812">Transmembrane</keyword>
<evidence type="ECO:0000313" key="2">
    <source>
        <dbReference type="EMBL" id="KAF7829991.1"/>
    </source>
</evidence>
<accession>A0A834U0T7</accession>
<proteinExistence type="predicted"/>
<feature type="transmembrane region" description="Helical" evidence="1">
    <location>
        <begin position="25"/>
        <end position="42"/>
    </location>
</feature>
<evidence type="ECO:0000256" key="1">
    <source>
        <dbReference type="SAM" id="Phobius"/>
    </source>
</evidence>
<organism evidence="2 3">
    <name type="scientific">Senna tora</name>
    <dbReference type="NCBI Taxonomy" id="362788"/>
    <lineage>
        <taxon>Eukaryota</taxon>
        <taxon>Viridiplantae</taxon>
        <taxon>Streptophyta</taxon>
        <taxon>Embryophyta</taxon>
        <taxon>Tracheophyta</taxon>
        <taxon>Spermatophyta</taxon>
        <taxon>Magnoliopsida</taxon>
        <taxon>eudicotyledons</taxon>
        <taxon>Gunneridae</taxon>
        <taxon>Pentapetalae</taxon>
        <taxon>rosids</taxon>
        <taxon>fabids</taxon>
        <taxon>Fabales</taxon>
        <taxon>Fabaceae</taxon>
        <taxon>Caesalpinioideae</taxon>
        <taxon>Cassia clade</taxon>
        <taxon>Senna</taxon>
    </lineage>
</organism>
<gene>
    <name evidence="2" type="ORF">G2W53_012324</name>
</gene>
<reference evidence="2" key="1">
    <citation type="submission" date="2020-09" db="EMBL/GenBank/DDBJ databases">
        <title>Genome-Enabled Discovery of Anthraquinone Biosynthesis in Senna tora.</title>
        <authorList>
            <person name="Kang S.-H."/>
            <person name="Pandey R.P."/>
            <person name="Lee C.-M."/>
            <person name="Sim J.-S."/>
            <person name="Jeong J.-T."/>
            <person name="Choi B.-S."/>
            <person name="Jung M."/>
            <person name="Ginzburg D."/>
            <person name="Zhao K."/>
            <person name="Won S.Y."/>
            <person name="Oh T.-J."/>
            <person name="Yu Y."/>
            <person name="Kim N.-H."/>
            <person name="Lee O.R."/>
            <person name="Lee T.-H."/>
            <person name="Bashyal P."/>
            <person name="Kim T.-S."/>
            <person name="Lee W.-H."/>
            <person name="Kawkins C."/>
            <person name="Kim C.-K."/>
            <person name="Kim J.S."/>
            <person name="Ahn B.O."/>
            <person name="Rhee S.Y."/>
            <person name="Sohng J.K."/>
        </authorList>
    </citation>
    <scope>NUCLEOTIDE SEQUENCE</scope>
    <source>
        <tissue evidence="2">Leaf</tissue>
    </source>
</reference>
<keyword evidence="1" id="KW-1133">Transmembrane helix</keyword>
<keyword evidence="1" id="KW-0472">Membrane</keyword>